<dbReference type="AlphaFoldDB" id="A0ABD0YHM4"/>
<organism evidence="1 2">
    <name type="scientific">Ranatra chinensis</name>
    <dbReference type="NCBI Taxonomy" id="642074"/>
    <lineage>
        <taxon>Eukaryota</taxon>
        <taxon>Metazoa</taxon>
        <taxon>Ecdysozoa</taxon>
        <taxon>Arthropoda</taxon>
        <taxon>Hexapoda</taxon>
        <taxon>Insecta</taxon>
        <taxon>Pterygota</taxon>
        <taxon>Neoptera</taxon>
        <taxon>Paraneoptera</taxon>
        <taxon>Hemiptera</taxon>
        <taxon>Heteroptera</taxon>
        <taxon>Panheteroptera</taxon>
        <taxon>Nepomorpha</taxon>
        <taxon>Nepidae</taxon>
        <taxon>Ranatrinae</taxon>
        <taxon>Ranatra</taxon>
    </lineage>
</organism>
<reference evidence="1 2" key="1">
    <citation type="submission" date="2024-07" db="EMBL/GenBank/DDBJ databases">
        <title>Chromosome-level genome assembly of the water stick insect Ranatra chinensis (Heteroptera: Nepidae).</title>
        <authorList>
            <person name="Liu X."/>
        </authorList>
    </citation>
    <scope>NUCLEOTIDE SEQUENCE [LARGE SCALE GENOMIC DNA]</scope>
    <source>
        <strain evidence="1">Cailab_2021Rc</strain>
        <tissue evidence="1">Muscle</tissue>
    </source>
</reference>
<accession>A0ABD0YHM4</accession>
<dbReference type="EMBL" id="JBFDAA010000007">
    <property type="protein sequence ID" value="KAL1130720.1"/>
    <property type="molecule type" value="Genomic_DNA"/>
</dbReference>
<comment type="caution">
    <text evidence="1">The sequence shown here is derived from an EMBL/GenBank/DDBJ whole genome shotgun (WGS) entry which is preliminary data.</text>
</comment>
<name>A0ABD0YHM4_9HEMI</name>
<keyword evidence="2" id="KW-1185">Reference proteome</keyword>
<dbReference type="Proteomes" id="UP001558652">
    <property type="component" value="Unassembled WGS sequence"/>
</dbReference>
<evidence type="ECO:0000313" key="2">
    <source>
        <dbReference type="Proteomes" id="UP001558652"/>
    </source>
</evidence>
<evidence type="ECO:0000313" key="1">
    <source>
        <dbReference type="EMBL" id="KAL1130720.1"/>
    </source>
</evidence>
<gene>
    <name evidence="1" type="ORF">AAG570_011961</name>
</gene>
<sequence>MASKRRNMFHKNKTQETTEEGLALIGRRRMRHLKPNLGGDPFSDRSVIVALCTIEMRRCGCFTFRALTEFSSRALKGLPPKSLHLFTGHPLLFSSVEVYDGVLVQEFPGRVLNCTPTRPGDERIAYLFQARPTSHFVKNFSKGLT</sequence>
<protein>
    <submittedName>
        <fullName evidence="1">Uncharacterized protein</fullName>
    </submittedName>
</protein>
<proteinExistence type="predicted"/>